<organism evidence="1 3">
    <name type="scientific">Xanthomonas prunicola</name>
    <dbReference type="NCBI Taxonomy" id="2053930"/>
    <lineage>
        <taxon>Bacteria</taxon>
        <taxon>Pseudomonadati</taxon>
        <taxon>Pseudomonadota</taxon>
        <taxon>Gammaproteobacteria</taxon>
        <taxon>Lysobacterales</taxon>
        <taxon>Lysobacteraceae</taxon>
        <taxon>Xanthomonas</taxon>
    </lineage>
</organism>
<dbReference type="Proteomes" id="UP000233748">
    <property type="component" value="Unassembled WGS sequence"/>
</dbReference>
<dbReference type="Proteomes" id="UP000233720">
    <property type="component" value="Unassembled WGS sequence"/>
</dbReference>
<proteinExistence type="predicted"/>
<evidence type="ECO:0000313" key="2">
    <source>
        <dbReference type="EMBL" id="PKV17171.1"/>
    </source>
</evidence>
<reference evidence="3 4" key="1">
    <citation type="submission" date="2017-11" db="EMBL/GenBank/DDBJ databases">
        <title>Xanthomonas prunicola sp. nov., a novel pathogen that affects nectarine (Prunus persica var. nectarine) trees.</title>
        <authorList>
            <person name="Lopez M."/>
            <person name="Lopez-Soriano P."/>
            <person name="Garita-Cambronero J."/>
            <person name="Beltran C."/>
            <person name="Taghouti G."/>
            <person name="Portier P."/>
            <person name="Cubero J."/>
            <person name="Fischer-Le Saux M."/>
            <person name="Marco-Noales E."/>
        </authorList>
    </citation>
    <scope>NUCLEOTIDE SEQUENCE [LARGE SCALE GENOMIC DNA]</scope>
    <source>
        <strain evidence="1 3">CFBP8353</strain>
        <strain evidence="2 4">CFBP8354</strain>
    </source>
</reference>
<evidence type="ECO:0000313" key="1">
    <source>
        <dbReference type="EMBL" id="PKV12888.1"/>
    </source>
</evidence>
<name>A0A2N3RK59_9XANT</name>
<evidence type="ECO:0000313" key="4">
    <source>
        <dbReference type="Proteomes" id="UP000233748"/>
    </source>
</evidence>
<sequence>MWVGAPGTKCSQTCLAAVGQRWACCITTAVSQPAGETARQIKRTEQRHD</sequence>
<evidence type="ECO:0000313" key="3">
    <source>
        <dbReference type="Proteomes" id="UP000233720"/>
    </source>
</evidence>
<protein>
    <submittedName>
        <fullName evidence="1">Acyl-CoA dehydrogenase</fullName>
    </submittedName>
</protein>
<comment type="caution">
    <text evidence="1">The sequence shown here is derived from an EMBL/GenBank/DDBJ whole genome shotgun (WGS) entry which is preliminary data.</text>
</comment>
<keyword evidence="4" id="KW-1185">Reference proteome</keyword>
<dbReference type="EMBL" id="PHKV01000003">
    <property type="protein sequence ID" value="PKV12888.1"/>
    <property type="molecule type" value="Genomic_DNA"/>
</dbReference>
<dbReference type="AlphaFoldDB" id="A0A2N3RK59"/>
<accession>A0A2N3RK59</accession>
<dbReference type="EMBL" id="PHKW01000003">
    <property type="protein sequence ID" value="PKV17171.1"/>
    <property type="molecule type" value="Genomic_DNA"/>
</dbReference>
<gene>
    <name evidence="1" type="ORF">XpruCFBP8353_11425</name>
    <name evidence="2" type="ORF">XpruCFBP8354_11425</name>
</gene>